<dbReference type="AlphaFoldDB" id="A0A433U9F5"/>
<reference evidence="8 9" key="1">
    <citation type="submission" date="2019-01" db="EMBL/GenBank/DDBJ databases">
        <title>A draft genome assembly of the solar-powered sea slug Elysia chlorotica.</title>
        <authorList>
            <person name="Cai H."/>
            <person name="Li Q."/>
            <person name="Fang X."/>
            <person name="Li J."/>
            <person name="Curtis N.E."/>
            <person name="Altenburger A."/>
            <person name="Shibata T."/>
            <person name="Feng M."/>
            <person name="Maeda T."/>
            <person name="Schwartz J.A."/>
            <person name="Shigenobu S."/>
            <person name="Lundholm N."/>
            <person name="Nishiyama T."/>
            <person name="Yang H."/>
            <person name="Hasebe M."/>
            <person name="Li S."/>
            <person name="Pierce S.K."/>
            <person name="Wang J."/>
        </authorList>
    </citation>
    <scope>NUCLEOTIDE SEQUENCE [LARGE SCALE GENOMIC DNA]</scope>
    <source>
        <strain evidence="8">EC2010</strain>
        <tissue evidence="8">Whole organism of an adult</tissue>
    </source>
</reference>
<dbReference type="Proteomes" id="UP000271974">
    <property type="component" value="Unassembled WGS sequence"/>
</dbReference>
<keyword evidence="6" id="KW-0687">Ribonucleoprotein</keyword>
<dbReference type="InterPro" id="IPR027417">
    <property type="entry name" value="P-loop_NTPase"/>
</dbReference>
<dbReference type="SUPFAM" id="SSF52540">
    <property type="entry name" value="P-loop containing nucleoside triphosphate hydrolases"/>
    <property type="match status" value="1"/>
</dbReference>
<evidence type="ECO:0000256" key="4">
    <source>
        <dbReference type="ARBA" id="ARBA00022980"/>
    </source>
</evidence>
<keyword evidence="3" id="KW-0809">Transit peptide</keyword>
<evidence type="ECO:0000256" key="2">
    <source>
        <dbReference type="ARBA" id="ARBA00009863"/>
    </source>
</evidence>
<evidence type="ECO:0000256" key="5">
    <source>
        <dbReference type="ARBA" id="ARBA00023128"/>
    </source>
</evidence>
<dbReference type="GO" id="GO:0006915">
    <property type="term" value="P:apoptotic process"/>
    <property type="evidence" value="ECO:0007669"/>
    <property type="project" value="InterPro"/>
</dbReference>
<keyword evidence="4" id="KW-0689">Ribosomal protein</keyword>
<dbReference type="OrthoDB" id="274828at2759"/>
<dbReference type="PRINTS" id="PR01716">
    <property type="entry name" value="DEATHASSOCP3"/>
</dbReference>
<comment type="caution">
    <text evidence="8">The sequence shown here is derived from an EMBL/GenBank/DDBJ whole genome shotgun (WGS) entry which is preliminary data.</text>
</comment>
<dbReference type="GO" id="GO:0003735">
    <property type="term" value="F:structural constituent of ribosome"/>
    <property type="evidence" value="ECO:0007669"/>
    <property type="project" value="TreeGrafter"/>
</dbReference>
<dbReference type="EMBL" id="RQTK01000033">
    <property type="protein sequence ID" value="RUS90431.1"/>
    <property type="molecule type" value="Genomic_DNA"/>
</dbReference>
<evidence type="ECO:0000256" key="3">
    <source>
        <dbReference type="ARBA" id="ARBA00022946"/>
    </source>
</evidence>
<dbReference type="InterPro" id="IPR008092">
    <property type="entry name" value="Ribosomal_mS29_met"/>
</dbReference>
<keyword evidence="5" id="KW-0496">Mitochondrion</keyword>
<dbReference type="PANTHER" id="PTHR12810:SF0">
    <property type="entry name" value="SMALL RIBOSOMAL SUBUNIT PROTEIN MS29"/>
    <property type="match status" value="1"/>
</dbReference>
<dbReference type="STRING" id="188477.A0A433U9F5"/>
<dbReference type="InterPro" id="IPR019368">
    <property type="entry name" value="Ribosomal_mS29"/>
</dbReference>
<dbReference type="PANTHER" id="PTHR12810">
    <property type="entry name" value="MITOCHONDRIAL 28S RIBOSOMAL PROTEIN S29"/>
    <property type="match status" value="1"/>
</dbReference>
<name>A0A433U9F5_ELYCH</name>
<protein>
    <recommendedName>
        <fullName evidence="7">Small ribosomal subunit protein mS29</fullName>
    </recommendedName>
</protein>
<gene>
    <name evidence="8" type="ORF">EGW08_001836</name>
</gene>
<accession>A0A433U9F5</accession>
<sequence length="405" mass="46495">MAASIGQKLSSVASRTNSLLKKTVKLTEHTPCACPYYSTAAKRLEHEPRIACRTSETDPRKHTGDHVGLYYTVPEEEMAVIKTGMHPWHLRMMKSFNESCLMVRKPALELKGYLDKLNLKHPVPRFLLYGRRGSGKTLTLHHTMQCCHKDGWIIVHAPWAGQWVRGWYKEVAVSTYKPDRYDLPADSAEWLTHFRAQNLGKLSELKTTSEYIWTKREKAEVGTSFEEIINFGLSRLKFSSDCVGVLLKELRVQAETQGLKVLVVVDSVNAFYVQWNQQNALKNMEKKQLRPGEISLVHNFKKMLSPTWSHGVAICAVSEEANDEDKREDFTPIYLLGQEGFEALDPFIPIYVPDYTEKEALSNINYYIDRNWIQNDYGKTDEGKRELMFVSNRNPFNLAKICAQL</sequence>
<evidence type="ECO:0000256" key="7">
    <source>
        <dbReference type="ARBA" id="ARBA00035140"/>
    </source>
</evidence>
<proteinExistence type="inferred from homology"/>
<comment type="subcellular location">
    <subcellularLocation>
        <location evidence="1">Mitochondrion</location>
    </subcellularLocation>
</comment>
<evidence type="ECO:0000256" key="6">
    <source>
        <dbReference type="ARBA" id="ARBA00023274"/>
    </source>
</evidence>
<organism evidence="8 9">
    <name type="scientific">Elysia chlorotica</name>
    <name type="common">Eastern emerald elysia</name>
    <name type="synonym">Sea slug</name>
    <dbReference type="NCBI Taxonomy" id="188477"/>
    <lineage>
        <taxon>Eukaryota</taxon>
        <taxon>Metazoa</taxon>
        <taxon>Spiralia</taxon>
        <taxon>Lophotrochozoa</taxon>
        <taxon>Mollusca</taxon>
        <taxon>Gastropoda</taxon>
        <taxon>Heterobranchia</taxon>
        <taxon>Euthyneura</taxon>
        <taxon>Panpulmonata</taxon>
        <taxon>Sacoglossa</taxon>
        <taxon>Placobranchoidea</taxon>
        <taxon>Plakobranchidae</taxon>
        <taxon>Elysia</taxon>
    </lineage>
</organism>
<dbReference type="GO" id="GO:0005763">
    <property type="term" value="C:mitochondrial small ribosomal subunit"/>
    <property type="evidence" value="ECO:0007669"/>
    <property type="project" value="TreeGrafter"/>
</dbReference>
<evidence type="ECO:0000256" key="1">
    <source>
        <dbReference type="ARBA" id="ARBA00004173"/>
    </source>
</evidence>
<evidence type="ECO:0000313" key="8">
    <source>
        <dbReference type="EMBL" id="RUS90431.1"/>
    </source>
</evidence>
<comment type="similarity">
    <text evidence="2">Belongs to the mitochondrion-specific ribosomal protein mS29 family.</text>
</comment>
<keyword evidence="9" id="KW-1185">Reference proteome</keyword>
<evidence type="ECO:0000313" key="9">
    <source>
        <dbReference type="Proteomes" id="UP000271974"/>
    </source>
</evidence>
<dbReference type="Pfam" id="PF10236">
    <property type="entry name" value="DAP3"/>
    <property type="match status" value="1"/>
</dbReference>